<keyword evidence="2" id="KW-0863">Zinc-finger</keyword>
<dbReference type="GO" id="GO:0004190">
    <property type="term" value="F:aspartic-type endopeptidase activity"/>
    <property type="evidence" value="ECO:0007669"/>
    <property type="project" value="InterPro"/>
</dbReference>
<feature type="region of interest" description="Disordered" evidence="3">
    <location>
        <begin position="203"/>
        <end position="244"/>
    </location>
</feature>
<evidence type="ECO:0000256" key="3">
    <source>
        <dbReference type="SAM" id="MobiDB-lite"/>
    </source>
</evidence>
<dbReference type="Gene3D" id="4.10.60.10">
    <property type="entry name" value="Zinc finger, CCHC-type"/>
    <property type="match status" value="1"/>
</dbReference>
<evidence type="ECO:0000256" key="2">
    <source>
        <dbReference type="PROSITE-ProRule" id="PRU00047"/>
    </source>
</evidence>
<dbReference type="InterPro" id="IPR001995">
    <property type="entry name" value="Peptidase_A2_cat"/>
</dbReference>
<evidence type="ECO:0000256" key="1">
    <source>
        <dbReference type="ARBA" id="ARBA00022801"/>
    </source>
</evidence>
<feature type="region of interest" description="Disordered" evidence="3">
    <location>
        <begin position="48"/>
        <end position="70"/>
    </location>
</feature>
<feature type="domain" description="CCHC-type" evidence="4">
    <location>
        <begin position="266"/>
        <end position="280"/>
    </location>
</feature>
<evidence type="ECO:0000313" key="6">
    <source>
        <dbReference type="EMBL" id="TWW71166.1"/>
    </source>
</evidence>
<comment type="caution">
    <text evidence="6">The sequence shown here is derived from an EMBL/GenBank/DDBJ whole genome shotgun (WGS) entry which is preliminary data.</text>
</comment>
<dbReference type="Pfam" id="PF13975">
    <property type="entry name" value="gag-asp_proteas"/>
    <property type="match status" value="1"/>
</dbReference>
<dbReference type="InterPro" id="IPR032567">
    <property type="entry name" value="RTL1-rel"/>
</dbReference>
<dbReference type="AlphaFoldDB" id="A0A5C6NVX8"/>
<dbReference type="InterPro" id="IPR001969">
    <property type="entry name" value="Aspartic_peptidase_AS"/>
</dbReference>
<feature type="region of interest" description="Disordered" evidence="3">
    <location>
        <begin position="539"/>
        <end position="649"/>
    </location>
</feature>
<dbReference type="InterPro" id="IPR001878">
    <property type="entry name" value="Znf_CCHC"/>
</dbReference>
<keyword evidence="2" id="KW-0862">Zinc</keyword>
<dbReference type="GO" id="GO:0006508">
    <property type="term" value="P:proteolysis"/>
    <property type="evidence" value="ECO:0007669"/>
    <property type="project" value="InterPro"/>
</dbReference>
<evidence type="ECO:0000313" key="7">
    <source>
        <dbReference type="Proteomes" id="UP000324091"/>
    </source>
</evidence>
<dbReference type="CDD" id="cd00303">
    <property type="entry name" value="retropepsin_like"/>
    <property type="match status" value="1"/>
</dbReference>
<dbReference type="GO" id="GO:0003676">
    <property type="term" value="F:nucleic acid binding"/>
    <property type="evidence" value="ECO:0007669"/>
    <property type="project" value="InterPro"/>
</dbReference>
<organism evidence="6 7">
    <name type="scientific">Takifugu flavidus</name>
    <name type="common">sansaifugu</name>
    <dbReference type="NCBI Taxonomy" id="433684"/>
    <lineage>
        <taxon>Eukaryota</taxon>
        <taxon>Metazoa</taxon>
        <taxon>Chordata</taxon>
        <taxon>Craniata</taxon>
        <taxon>Vertebrata</taxon>
        <taxon>Euteleostomi</taxon>
        <taxon>Actinopterygii</taxon>
        <taxon>Neopterygii</taxon>
        <taxon>Teleostei</taxon>
        <taxon>Neoteleostei</taxon>
        <taxon>Acanthomorphata</taxon>
        <taxon>Eupercaria</taxon>
        <taxon>Tetraodontiformes</taxon>
        <taxon>Tetradontoidea</taxon>
        <taxon>Tetraodontidae</taxon>
        <taxon>Takifugu</taxon>
    </lineage>
</organism>
<dbReference type="InterPro" id="IPR036875">
    <property type="entry name" value="Znf_CCHC_sf"/>
</dbReference>
<dbReference type="PROSITE" id="PS50175">
    <property type="entry name" value="ASP_PROT_RETROV"/>
    <property type="match status" value="1"/>
</dbReference>
<evidence type="ECO:0000259" key="5">
    <source>
        <dbReference type="PROSITE" id="PS50175"/>
    </source>
</evidence>
<keyword evidence="2" id="KW-0479">Metal-binding</keyword>
<dbReference type="Gene3D" id="2.40.70.10">
    <property type="entry name" value="Acid Proteases"/>
    <property type="match status" value="1"/>
</dbReference>
<sequence length="740" mass="80270">MDPADQDAVRRTLEAHGRLLGQHDQLLTDIWASLQMLNTSITDLLSSGRAEQVPSPPAPERRGSFRSGWPLHHGSPMYQSRSDILSLTYPSDRAKIAFIVNLLSGRAPQWAAAVLENQTPFTAELKQVFDHPVQSGEAASQILSLHQGSSSVVDYSIQFRILAARSGLAEALKDELAAQEESGDLETLISLAIRLDNRLQERRRQRKRDWPVRSSESTPGRGGAPVESSTPVPAPPPEDVAGEPMQLGRTRLSHMEWQHRRSANLCLNCGQAGHFVANCPTQPRELGSVTCVGVLASASCSVPLRLTLPCTLLWSRESVSAPFLVDSGADDSFISQDLAMQARVPIETLHEPRPVIGLNGEVLAMVTQPLTLIVSGNHQEQIRLLVIPASSSPGVLGSPWLARHNSQIDWSTRRVSWSVACRANCLRSVLCTGSDSARRAKEVGRCPRAVHPGGAIQASTVGDPLCRGRRATAVFLGATSWQVEKTVPAAQQSVLDQGGVPSTRLFVPEDKVAVPSVEADVRRWMTKQRRGCAALLRASQRSQRQVIRHRTPAPSYQPDQKVCLPMKDLPFQGGPVTDLDLVPPSEPPPPPQVVDGGLPTESSASWTSIDGDKSSSFSSNGRGTGRRGDCGPPAFSSWTATSPMTSTTPTRISMVGRQEAPVEVEAAYLRSKTPAYQDLGKGITERLDSLRINLVAPDGPKHNVPEELPAYSSHMRSGIVVDQEEPRSHCTNGYAFPDHH</sequence>
<proteinExistence type="predicted"/>
<gene>
    <name evidence="6" type="ORF">D4764_17G0006490</name>
</gene>
<accession>A0A5C6NVX8</accession>
<dbReference type="InterPro" id="IPR005162">
    <property type="entry name" value="Retrotrans_gag_dom"/>
</dbReference>
<protein>
    <submittedName>
        <fullName evidence="6">Retrotransposon-derived protein PEG10</fullName>
    </submittedName>
</protein>
<evidence type="ECO:0000259" key="4">
    <source>
        <dbReference type="PROSITE" id="PS50158"/>
    </source>
</evidence>
<feature type="domain" description="Peptidase A2" evidence="5">
    <location>
        <begin position="321"/>
        <end position="360"/>
    </location>
</feature>
<keyword evidence="1" id="KW-0378">Hydrolase</keyword>
<dbReference type="Pfam" id="PF03732">
    <property type="entry name" value="Retrotrans_gag"/>
    <property type="match status" value="1"/>
</dbReference>
<name>A0A5C6NVX8_9TELE</name>
<reference evidence="6 7" key="1">
    <citation type="submission" date="2019-04" db="EMBL/GenBank/DDBJ databases">
        <title>Chromosome genome assembly for Takifugu flavidus.</title>
        <authorList>
            <person name="Xiao S."/>
        </authorList>
    </citation>
    <scope>NUCLEOTIDE SEQUENCE [LARGE SCALE GENOMIC DNA]</scope>
    <source>
        <strain evidence="6">HTHZ2018</strain>
        <tissue evidence="6">Muscle</tissue>
    </source>
</reference>
<dbReference type="SUPFAM" id="SSF57756">
    <property type="entry name" value="Retrovirus zinc finger-like domains"/>
    <property type="match status" value="1"/>
</dbReference>
<dbReference type="InterPro" id="IPR021109">
    <property type="entry name" value="Peptidase_aspartic_dom_sf"/>
</dbReference>
<dbReference type="SUPFAM" id="SSF50630">
    <property type="entry name" value="Acid proteases"/>
    <property type="match status" value="1"/>
</dbReference>
<dbReference type="Proteomes" id="UP000324091">
    <property type="component" value="Chromosome 17"/>
</dbReference>
<dbReference type="EMBL" id="RHFK02000009">
    <property type="protein sequence ID" value="TWW71166.1"/>
    <property type="molecule type" value="Genomic_DNA"/>
</dbReference>
<dbReference type="PANTHER" id="PTHR15503">
    <property type="entry name" value="LDOC1 RELATED"/>
    <property type="match status" value="1"/>
</dbReference>
<dbReference type="SMART" id="SM00343">
    <property type="entry name" value="ZnF_C2HC"/>
    <property type="match status" value="1"/>
</dbReference>
<dbReference type="PROSITE" id="PS50158">
    <property type="entry name" value="ZF_CCHC"/>
    <property type="match status" value="1"/>
</dbReference>
<dbReference type="PROSITE" id="PS00141">
    <property type="entry name" value="ASP_PROTEASE"/>
    <property type="match status" value="1"/>
</dbReference>
<keyword evidence="7" id="KW-1185">Reference proteome</keyword>
<dbReference type="PANTHER" id="PTHR15503:SF22">
    <property type="entry name" value="TRANSPOSON TY3-I GAG POLYPROTEIN"/>
    <property type="match status" value="1"/>
</dbReference>
<dbReference type="GO" id="GO:0008270">
    <property type="term" value="F:zinc ion binding"/>
    <property type="evidence" value="ECO:0007669"/>
    <property type="project" value="UniProtKB-KW"/>
</dbReference>
<feature type="compositionally biased region" description="Low complexity" evidence="3">
    <location>
        <begin position="636"/>
        <end position="649"/>
    </location>
</feature>